<dbReference type="InterPro" id="IPR027417">
    <property type="entry name" value="P-loop_NTPase"/>
</dbReference>
<sequence length="321" mass="34996">MSNNLFYCSTLPASTQVVLKCAGYETVDDLAGLSAEALSKELGINIADSNALITATQAPKRIPLSRSVASLSRTNTIKCNYAAVNKILGGGLPRGHILEISGPPGSFKESLVSDFVRIFVEADEEVIFVDMQNMTSPEAIHELLQSSASPHNRDLIYYARLHTLPDLLVFMHNFLSEFRPMTGLLVLNSVAFPFQSHPDLPPSKKTALLENIRQTLLQACVSKNLTIITTSQMATKILSADGSPATFDTGAKAILMPQLGPTYLPSGRSYRLIIAPDSRTAGTLRLLSSPGGQQRQDDSRQEKYVLVSVNYRIARQLVESM</sequence>
<evidence type="ECO:0000256" key="2">
    <source>
        <dbReference type="ARBA" id="ARBA00022741"/>
    </source>
</evidence>
<dbReference type="GO" id="GO:0005524">
    <property type="term" value="F:ATP binding"/>
    <property type="evidence" value="ECO:0007669"/>
    <property type="project" value="UniProtKB-KW"/>
</dbReference>
<dbReference type="InterPro" id="IPR052093">
    <property type="entry name" value="HR_Repair_Mediator"/>
</dbReference>
<dbReference type="Proteomes" id="UP000054538">
    <property type="component" value="Unassembled WGS sequence"/>
</dbReference>
<gene>
    <name evidence="7" type="ORF">PAXRUDRAFT_829020</name>
</gene>
<organism evidence="7 8">
    <name type="scientific">Paxillus rubicundulus Ve08.2h10</name>
    <dbReference type="NCBI Taxonomy" id="930991"/>
    <lineage>
        <taxon>Eukaryota</taxon>
        <taxon>Fungi</taxon>
        <taxon>Dikarya</taxon>
        <taxon>Basidiomycota</taxon>
        <taxon>Agaricomycotina</taxon>
        <taxon>Agaricomycetes</taxon>
        <taxon>Agaricomycetidae</taxon>
        <taxon>Boletales</taxon>
        <taxon>Paxilineae</taxon>
        <taxon>Paxillaceae</taxon>
        <taxon>Paxillus</taxon>
    </lineage>
</organism>
<dbReference type="PANTHER" id="PTHR46239:SF1">
    <property type="entry name" value="DNA REPAIR PROTEIN RAD51 HOMOLOG 3"/>
    <property type="match status" value="1"/>
</dbReference>
<dbReference type="GO" id="GO:0000400">
    <property type="term" value="F:four-way junction DNA binding"/>
    <property type="evidence" value="ECO:0007669"/>
    <property type="project" value="TreeGrafter"/>
</dbReference>
<evidence type="ECO:0000313" key="8">
    <source>
        <dbReference type="Proteomes" id="UP000054538"/>
    </source>
</evidence>
<evidence type="ECO:0000313" key="7">
    <source>
        <dbReference type="EMBL" id="KIK93411.1"/>
    </source>
</evidence>
<evidence type="ECO:0000256" key="6">
    <source>
        <dbReference type="ARBA" id="ARBA00023242"/>
    </source>
</evidence>
<evidence type="ECO:0000256" key="5">
    <source>
        <dbReference type="ARBA" id="ARBA00023204"/>
    </source>
</evidence>
<keyword evidence="8" id="KW-1185">Reference proteome</keyword>
<dbReference type="GO" id="GO:0007131">
    <property type="term" value="P:reciprocal meiotic recombination"/>
    <property type="evidence" value="ECO:0007669"/>
    <property type="project" value="TreeGrafter"/>
</dbReference>
<dbReference type="Gene3D" id="3.40.50.300">
    <property type="entry name" value="P-loop containing nucleotide triphosphate hydrolases"/>
    <property type="match status" value="1"/>
</dbReference>
<dbReference type="STRING" id="930991.A0A0D0DVD2"/>
<dbReference type="GO" id="GO:0000707">
    <property type="term" value="P:meiotic DNA recombinase assembly"/>
    <property type="evidence" value="ECO:0007669"/>
    <property type="project" value="TreeGrafter"/>
</dbReference>
<evidence type="ECO:0000256" key="4">
    <source>
        <dbReference type="ARBA" id="ARBA00022840"/>
    </source>
</evidence>
<dbReference type="GO" id="GO:0033063">
    <property type="term" value="C:Rad51B-Rad51C-Rad51D-XRCC2 complex"/>
    <property type="evidence" value="ECO:0007669"/>
    <property type="project" value="TreeGrafter"/>
</dbReference>
<evidence type="ECO:0000256" key="3">
    <source>
        <dbReference type="ARBA" id="ARBA00022763"/>
    </source>
</evidence>
<dbReference type="HOGENOM" id="CLU_075134_0_0_1"/>
<name>A0A0D0DVD2_9AGAM</name>
<proteinExistence type="predicted"/>
<keyword evidence="3" id="KW-0227">DNA damage</keyword>
<evidence type="ECO:0000256" key="1">
    <source>
        <dbReference type="ARBA" id="ARBA00004123"/>
    </source>
</evidence>
<evidence type="ECO:0008006" key="9">
    <source>
        <dbReference type="Google" id="ProtNLM"/>
    </source>
</evidence>
<dbReference type="InParanoid" id="A0A0D0DVD2"/>
<keyword evidence="5" id="KW-0234">DNA repair</keyword>
<dbReference type="GO" id="GO:0005657">
    <property type="term" value="C:replication fork"/>
    <property type="evidence" value="ECO:0007669"/>
    <property type="project" value="TreeGrafter"/>
</dbReference>
<dbReference type="OrthoDB" id="5957327at2759"/>
<accession>A0A0D0DVD2</accession>
<protein>
    <recommendedName>
        <fullName evidence="9">DNA recombination and repair protein Rad51-like C-terminal domain-containing protein</fullName>
    </recommendedName>
</protein>
<reference evidence="8" key="2">
    <citation type="submission" date="2015-01" db="EMBL/GenBank/DDBJ databases">
        <title>Evolutionary Origins and Diversification of the Mycorrhizal Mutualists.</title>
        <authorList>
            <consortium name="DOE Joint Genome Institute"/>
            <consortium name="Mycorrhizal Genomics Consortium"/>
            <person name="Kohler A."/>
            <person name="Kuo A."/>
            <person name="Nagy L.G."/>
            <person name="Floudas D."/>
            <person name="Copeland A."/>
            <person name="Barry K.W."/>
            <person name="Cichocki N."/>
            <person name="Veneault-Fourrey C."/>
            <person name="LaButti K."/>
            <person name="Lindquist E.A."/>
            <person name="Lipzen A."/>
            <person name="Lundell T."/>
            <person name="Morin E."/>
            <person name="Murat C."/>
            <person name="Riley R."/>
            <person name="Ohm R."/>
            <person name="Sun H."/>
            <person name="Tunlid A."/>
            <person name="Henrissat B."/>
            <person name="Grigoriev I.V."/>
            <person name="Hibbett D.S."/>
            <person name="Martin F."/>
        </authorList>
    </citation>
    <scope>NUCLEOTIDE SEQUENCE [LARGE SCALE GENOMIC DNA]</scope>
    <source>
        <strain evidence="8">Ve08.2h10</strain>
    </source>
</reference>
<keyword evidence="2" id="KW-0547">Nucleotide-binding</keyword>
<dbReference type="EMBL" id="KN825187">
    <property type="protein sequence ID" value="KIK93411.1"/>
    <property type="molecule type" value="Genomic_DNA"/>
</dbReference>
<reference evidence="7 8" key="1">
    <citation type="submission" date="2014-04" db="EMBL/GenBank/DDBJ databases">
        <authorList>
            <consortium name="DOE Joint Genome Institute"/>
            <person name="Kuo A."/>
            <person name="Kohler A."/>
            <person name="Jargeat P."/>
            <person name="Nagy L.G."/>
            <person name="Floudas D."/>
            <person name="Copeland A."/>
            <person name="Barry K.W."/>
            <person name="Cichocki N."/>
            <person name="Veneault-Fourrey C."/>
            <person name="LaButti K."/>
            <person name="Lindquist E.A."/>
            <person name="Lipzen A."/>
            <person name="Lundell T."/>
            <person name="Morin E."/>
            <person name="Murat C."/>
            <person name="Sun H."/>
            <person name="Tunlid A."/>
            <person name="Henrissat B."/>
            <person name="Grigoriev I.V."/>
            <person name="Hibbett D.S."/>
            <person name="Martin F."/>
            <person name="Nordberg H.P."/>
            <person name="Cantor M.N."/>
            <person name="Hua S.X."/>
        </authorList>
    </citation>
    <scope>NUCLEOTIDE SEQUENCE [LARGE SCALE GENOMIC DNA]</scope>
    <source>
        <strain evidence="7 8">Ve08.2h10</strain>
    </source>
</reference>
<dbReference type="GO" id="GO:0033065">
    <property type="term" value="C:Rad51C-XRCC3 complex"/>
    <property type="evidence" value="ECO:0007669"/>
    <property type="project" value="TreeGrafter"/>
</dbReference>
<dbReference type="SUPFAM" id="SSF52540">
    <property type="entry name" value="P-loop containing nucleoside triphosphate hydrolases"/>
    <property type="match status" value="1"/>
</dbReference>
<keyword evidence="4" id="KW-0067">ATP-binding</keyword>
<keyword evidence="6" id="KW-0539">Nucleus</keyword>
<dbReference type="GO" id="GO:0008821">
    <property type="term" value="F:crossover junction DNA endonuclease activity"/>
    <property type="evidence" value="ECO:0007669"/>
    <property type="project" value="TreeGrafter"/>
</dbReference>
<comment type="subcellular location">
    <subcellularLocation>
        <location evidence="1">Nucleus</location>
    </subcellularLocation>
</comment>
<dbReference type="AlphaFoldDB" id="A0A0D0DVD2"/>
<dbReference type="PANTHER" id="PTHR46239">
    <property type="entry name" value="DNA REPAIR PROTEIN RAD51 HOMOLOG 3 RAD51C"/>
    <property type="match status" value="1"/>
</dbReference>